<evidence type="ECO:0000256" key="2">
    <source>
        <dbReference type="ARBA" id="ARBA00022801"/>
    </source>
</evidence>
<dbReference type="Pfam" id="PF00293">
    <property type="entry name" value="NUDIX"/>
    <property type="match status" value="1"/>
</dbReference>
<reference evidence="8 9" key="1">
    <citation type="submission" date="2016-10" db="EMBL/GenBank/DDBJ databases">
        <title>Comparative genome analysis of multiple Pseudomonas spp. focuses on biocontrol and plant growth promoting traits.</title>
        <authorList>
            <person name="Tao X.-Y."/>
            <person name="Taylor C.G."/>
        </authorList>
    </citation>
    <scope>NUCLEOTIDE SEQUENCE [LARGE SCALE GENOMIC DNA]</scope>
    <source>
        <strain evidence="8 9">15D11</strain>
    </source>
</reference>
<dbReference type="PROSITE" id="PS51462">
    <property type="entry name" value="NUDIX"/>
    <property type="match status" value="1"/>
</dbReference>
<dbReference type="InterPro" id="IPR033715">
    <property type="entry name" value="GDPMH"/>
</dbReference>
<dbReference type="Proteomes" id="UP000285286">
    <property type="component" value="Unassembled WGS sequence"/>
</dbReference>
<dbReference type="PANTHER" id="PTHR43046">
    <property type="entry name" value="GDP-MANNOSE MANNOSYL HYDROLASE"/>
    <property type="match status" value="1"/>
</dbReference>
<keyword evidence="3 5" id="KW-0460">Magnesium</keyword>
<dbReference type="SUPFAM" id="SSF55811">
    <property type="entry name" value="Nudix"/>
    <property type="match status" value="1"/>
</dbReference>
<feature type="binding site" evidence="5">
    <location>
        <position position="128"/>
    </location>
    <ligand>
        <name>Mg(2+)</name>
        <dbReference type="ChEBI" id="CHEBI:18420"/>
    </ligand>
</feature>
<name>A0A423D4K3_9PSED</name>
<evidence type="ECO:0000256" key="4">
    <source>
        <dbReference type="PIRSR" id="PIRSR037599-1"/>
    </source>
</evidence>
<feature type="short sequence motif" description="Nudix box" evidence="6">
    <location>
        <begin position="52"/>
        <end position="73"/>
    </location>
</feature>
<feature type="domain" description="Nudix hydrolase" evidence="7">
    <location>
        <begin position="15"/>
        <end position="155"/>
    </location>
</feature>
<dbReference type="PANTHER" id="PTHR43046:SF12">
    <property type="entry name" value="GDP-MANNOSE MANNOSYL HYDROLASE"/>
    <property type="match status" value="1"/>
</dbReference>
<dbReference type="InterPro" id="IPR000086">
    <property type="entry name" value="NUDIX_hydrolase_dom"/>
</dbReference>
<evidence type="ECO:0000256" key="6">
    <source>
        <dbReference type="PIRSR" id="PIRSR037599-4"/>
    </source>
</evidence>
<proteinExistence type="predicted"/>
<feature type="site" description="Critical for catalysis" evidence="4">
    <location>
        <position position="129"/>
    </location>
</feature>
<evidence type="ECO:0000256" key="1">
    <source>
        <dbReference type="ARBA" id="ARBA00022723"/>
    </source>
</evidence>
<dbReference type="CDD" id="cd03430">
    <property type="entry name" value="NUDIX_GDPMH_NudD"/>
    <property type="match status" value="1"/>
</dbReference>
<dbReference type="AlphaFoldDB" id="A0A423D4K3"/>
<comment type="caution">
    <text evidence="8">The sequence shown here is derived from an EMBL/GenBank/DDBJ whole genome shotgun (WGS) entry which is preliminary data.</text>
</comment>
<protein>
    <recommendedName>
        <fullName evidence="7">Nudix hydrolase domain-containing protein</fullName>
    </recommendedName>
</protein>
<accession>A0A423D4K3</accession>
<dbReference type="GO" id="GO:0008727">
    <property type="term" value="F:GDP-mannose mannosyl hydrolase activity"/>
    <property type="evidence" value="ECO:0007669"/>
    <property type="project" value="InterPro"/>
</dbReference>
<evidence type="ECO:0000313" key="9">
    <source>
        <dbReference type="Proteomes" id="UP000285286"/>
    </source>
</evidence>
<keyword evidence="2" id="KW-0378">Hydrolase</keyword>
<dbReference type="RefSeq" id="WP_045195367.1">
    <property type="nucleotide sequence ID" value="NZ_MOAM01000028.1"/>
</dbReference>
<dbReference type="NCBIfam" id="NF011963">
    <property type="entry name" value="PRK15434.1"/>
    <property type="match status" value="1"/>
</dbReference>
<gene>
    <name evidence="8" type="ORF">BHU25_20065</name>
</gene>
<evidence type="ECO:0000313" key="8">
    <source>
        <dbReference type="EMBL" id="ROL66495.1"/>
    </source>
</evidence>
<feature type="binding site" evidence="5">
    <location>
        <position position="51"/>
    </location>
    <ligand>
        <name>Mg(2+)</name>
        <dbReference type="ChEBI" id="CHEBI:18420"/>
    </ligand>
</feature>
<sequence>MAGYLQADAFRTVVMHTPLIAIDLLVLNEHGQVLLGERLNRPAQGYWFTPGGRVRKNESLEQAFRRISHSELGVQLLMASATFRGVYEHFYRDSYFSADEHDSGTHYVVLAYTLLLADSALESLPREQHAEYRWVDVRTTSLRVHQHVLDYFDQG</sequence>
<keyword evidence="9" id="KW-1185">Reference proteome</keyword>
<dbReference type="GO" id="GO:0046872">
    <property type="term" value="F:metal ion binding"/>
    <property type="evidence" value="ECO:0007669"/>
    <property type="project" value="UniProtKB-KW"/>
</dbReference>
<dbReference type="EMBL" id="MOAM01000028">
    <property type="protein sequence ID" value="ROL66495.1"/>
    <property type="molecule type" value="Genomic_DNA"/>
</dbReference>
<comment type="cofactor">
    <cofactor evidence="5">
        <name>Mg(2+)</name>
        <dbReference type="ChEBI" id="CHEBI:18420"/>
    </cofactor>
    <text evidence="5">Binds 1 Mg(2+) ion per subunit.</text>
</comment>
<dbReference type="Gene3D" id="3.90.79.10">
    <property type="entry name" value="Nucleoside Triphosphate Pyrophosphohydrolase"/>
    <property type="match status" value="1"/>
</dbReference>
<keyword evidence="1 5" id="KW-0479">Metal-binding</keyword>
<evidence type="ECO:0000259" key="7">
    <source>
        <dbReference type="PROSITE" id="PS51462"/>
    </source>
</evidence>
<evidence type="ECO:0000256" key="5">
    <source>
        <dbReference type="PIRSR" id="PIRSR037599-3"/>
    </source>
</evidence>
<dbReference type="InterPro" id="IPR015797">
    <property type="entry name" value="NUDIX_hydrolase-like_dom_sf"/>
</dbReference>
<dbReference type="PIRSF" id="PIRSF037599">
    <property type="entry name" value="GDPMH"/>
    <property type="match status" value="1"/>
</dbReference>
<organism evidence="8 9">
    <name type="scientific">Pseudomonas vranovensis</name>
    <dbReference type="NCBI Taxonomy" id="321661"/>
    <lineage>
        <taxon>Bacteria</taxon>
        <taxon>Pseudomonadati</taxon>
        <taxon>Pseudomonadota</taxon>
        <taxon>Gammaproteobacteria</taxon>
        <taxon>Pseudomonadales</taxon>
        <taxon>Pseudomonadaceae</taxon>
        <taxon>Pseudomonas</taxon>
    </lineage>
</organism>
<evidence type="ECO:0000256" key="3">
    <source>
        <dbReference type="ARBA" id="ARBA00022842"/>
    </source>
</evidence>
<feature type="binding site" evidence="5">
    <location>
        <position position="71"/>
    </location>
    <ligand>
        <name>Mg(2+)</name>
        <dbReference type="ChEBI" id="CHEBI:18420"/>
    </ligand>
</feature>